<evidence type="ECO:0000313" key="2">
    <source>
        <dbReference type="EMBL" id="QCT04388.1"/>
    </source>
</evidence>
<sequence length="55" mass="5816">MGKIVELILSNAQFLASGELSSYSSEMVTTASIGTVNMAIAVIGMLPMLVAYPFF</sequence>
<feature type="transmembrane region" description="Helical" evidence="1">
    <location>
        <begin position="31"/>
        <end position="54"/>
    </location>
</feature>
<gene>
    <name evidence="2" type="ORF">E6C60_3680</name>
</gene>
<dbReference type="RefSeq" id="WP_175415358.1">
    <property type="nucleotide sequence ID" value="NZ_CP040396.1"/>
</dbReference>
<keyword evidence="1" id="KW-0812">Transmembrane</keyword>
<evidence type="ECO:0000256" key="1">
    <source>
        <dbReference type="SAM" id="Phobius"/>
    </source>
</evidence>
<keyword evidence="1" id="KW-1133">Transmembrane helix</keyword>
<dbReference type="Proteomes" id="UP000300879">
    <property type="component" value="Chromosome"/>
</dbReference>
<dbReference type="EMBL" id="CP040396">
    <property type="protein sequence ID" value="QCT04388.1"/>
    <property type="molecule type" value="Genomic_DNA"/>
</dbReference>
<accession>A0A4P8XP35</accession>
<organism evidence="2 3">
    <name type="scientific">Paenibacillus algicola</name>
    <dbReference type="NCBI Taxonomy" id="2565926"/>
    <lineage>
        <taxon>Bacteria</taxon>
        <taxon>Bacillati</taxon>
        <taxon>Bacillota</taxon>
        <taxon>Bacilli</taxon>
        <taxon>Bacillales</taxon>
        <taxon>Paenibacillaceae</taxon>
        <taxon>Paenibacillus</taxon>
    </lineage>
</organism>
<name>A0A4P8XP35_9BACL</name>
<dbReference type="AlphaFoldDB" id="A0A4P8XP35"/>
<keyword evidence="3" id="KW-1185">Reference proteome</keyword>
<evidence type="ECO:0000313" key="3">
    <source>
        <dbReference type="Proteomes" id="UP000300879"/>
    </source>
</evidence>
<reference evidence="2 3" key="1">
    <citation type="submission" date="2019-05" db="EMBL/GenBank/DDBJ databases">
        <authorList>
            <person name="Chen C."/>
        </authorList>
    </citation>
    <scope>NUCLEOTIDE SEQUENCE [LARGE SCALE GENOMIC DNA]</scope>
    <source>
        <strain evidence="2 3">HB172198</strain>
    </source>
</reference>
<protein>
    <submittedName>
        <fullName evidence="2">Binding-protein-dependent transport systems inner membrane component</fullName>
    </submittedName>
</protein>
<dbReference type="KEGG" id="palo:E6C60_3680"/>
<keyword evidence="1" id="KW-0472">Membrane</keyword>
<proteinExistence type="predicted"/>